<evidence type="ECO:0000256" key="4">
    <source>
        <dbReference type="ARBA" id="ARBA00022801"/>
    </source>
</evidence>
<sequence>MQTTSTIALTTTALLTTALAWAPPAAAAETPAYRADQIAQRETADLDLAPGRPQTITHAEAAFMKIRFDEVALGSRDTLTVASADGGESYEYGAADVRDGGLWSLSVEGDSAAVTLHDAADGTTAAAHVAEYSRGLTASELASRPSAVPTESICGQDDTRNAVCYRDYDPFAYGASRSVARIIVDGESFCTAWIAGDDRLLTNNHCLEKSADARDTEVQFGYECVRCAGGRTRAPLKVSGAKVLATDYTLDFTLFTVAEPERIAHLPALELSTEPVSLHEKIFIPGHPGGLPLRIASASSSEPPGLGARCLVGDERRRGRGIGTDFAYLCDTEGGSSGSPVVSRDTGRVVGLHHFGGCPNQAVRMDLVYPRIAPYLN</sequence>
<accession>A0ABS3U9Z1</accession>
<keyword evidence="4 6" id="KW-0378">Hydrolase</keyword>
<dbReference type="InterPro" id="IPR008256">
    <property type="entry name" value="Peptidase_S1B"/>
</dbReference>
<dbReference type="SUPFAM" id="SSF50494">
    <property type="entry name" value="Trypsin-like serine proteases"/>
    <property type="match status" value="1"/>
</dbReference>
<dbReference type="PRINTS" id="PR00839">
    <property type="entry name" value="V8PROTEASE"/>
</dbReference>
<evidence type="ECO:0000256" key="6">
    <source>
        <dbReference type="RuleBase" id="RU004296"/>
    </source>
</evidence>
<evidence type="ECO:0000256" key="2">
    <source>
        <dbReference type="ARBA" id="ARBA00022670"/>
    </source>
</evidence>
<dbReference type="EMBL" id="JAGFNP010000012">
    <property type="protein sequence ID" value="MBO3735061.1"/>
    <property type="molecule type" value="Genomic_DNA"/>
</dbReference>
<comment type="similarity">
    <text evidence="1 6">Belongs to the peptidase S1B family.</text>
</comment>
<dbReference type="Pfam" id="PF13365">
    <property type="entry name" value="Trypsin_2"/>
    <property type="match status" value="1"/>
</dbReference>
<evidence type="ECO:0000256" key="3">
    <source>
        <dbReference type="ARBA" id="ARBA00022729"/>
    </source>
</evidence>
<feature type="signal peptide" evidence="6">
    <location>
        <begin position="1"/>
        <end position="27"/>
    </location>
</feature>
<dbReference type="RefSeq" id="WP_208498687.1">
    <property type="nucleotide sequence ID" value="NZ_JAGFNP010000012.1"/>
</dbReference>
<reference evidence="7 8" key="1">
    <citation type="submission" date="2021-03" db="EMBL/GenBank/DDBJ databases">
        <title>Glycomyces sp. nov., a novel actinomycete isolated from soil.</title>
        <authorList>
            <person name="Yang X."/>
            <person name="Xu X."/>
        </authorList>
    </citation>
    <scope>NUCLEOTIDE SEQUENCE [LARGE SCALE GENOMIC DNA]</scope>
    <source>
        <strain evidence="7 8">NEAU-S30</strain>
    </source>
</reference>
<dbReference type="InterPro" id="IPR043504">
    <property type="entry name" value="Peptidase_S1_PA_chymotrypsin"/>
</dbReference>
<evidence type="ECO:0000256" key="1">
    <source>
        <dbReference type="ARBA" id="ARBA00008764"/>
    </source>
</evidence>
<keyword evidence="8" id="KW-1185">Reference proteome</keyword>
<comment type="caution">
    <text evidence="7">The sequence shown here is derived from an EMBL/GenBank/DDBJ whole genome shotgun (WGS) entry which is preliminary data.</text>
</comment>
<name>A0ABS3U9Z1_9ACTN</name>
<dbReference type="PANTHER" id="PTHR36234:SF5">
    <property type="entry name" value="LYSYL ENDOPEPTIDASE"/>
    <property type="match status" value="1"/>
</dbReference>
<dbReference type="EC" id="3.4.21.-" evidence="6"/>
<dbReference type="InterPro" id="IPR009003">
    <property type="entry name" value="Peptidase_S1_PA"/>
</dbReference>
<dbReference type="Proteomes" id="UP000681341">
    <property type="component" value="Unassembled WGS sequence"/>
</dbReference>
<evidence type="ECO:0000313" key="8">
    <source>
        <dbReference type="Proteomes" id="UP000681341"/>
    </source>
</evidence>
<proteinExistence type="inferred from homology"/>
<organism evidence="7 8">
    <name type="scientific">Glycomyces niveus</name>
    <dbReference type="NCBI Taxonomy" id="2820287"/>
    <lineage>
        <taxon>Bacteria</taxon>
        <taxon>Bacillati</taxon>
        <taxon>Actinomycetota</taxon>
        <taxon>Actinomycetes</taxon>
        <taxon>Glycomycetales</taxon>
        <taxon>Glycomycetaceae</taxon>
        <taxon>Glycomyces</taxon>
    </lineage>
</organism>
<dbReference type="PANTHER" id="PTHR36234">
    <property type="entry name" value="LYSYL ENDOPEPTIDASE"/>
    <property type="match status" value="1"/>
</dbReference>
<keyword evidence="2 6" id="KW-0645">Protease</keyword>
<evidence type="ECO:0000313" key="7">
    <source>
        <dbReference type="EMBL" id="MBO3735061.1"/>
    </source>
</evidence>
<gene>
    <name evidence="7" type="ORF">J5V16_19700</name>
</gene>
<protein>
    <recommendedName>
        <fullName evidence="6">Serine protease</fullName>
        <ecNumber evidence="6">3.4.21.-</ecNumber>
    </recommendedName>
</protein>
<keyword evidence="3 6" id="KW-0732">Signal</keyword>
<dbReference type="Gene3D" id="2.40.10.10">
    <property type="entry name" value="Trypsin-like serine proteases"/>
    <property type="match status" value="2"/>
</dbReference>
<feature type="chain" id="PRO_5044956443" description="Serine protease" evidence="6">
    <location>
        <begin position="28"/>
        <end position="377"/>
    </location>
</feature>
<keyword evidence="5 6" id="KW-0720">Serine protease</keyword>
<evidence type="ECO:0000256" key="5">
    <source>
        <dbReference type="ARBA" id="ARBA00022825"/>
    </source>
</evidence>